<evidence type="ECO:0000256" key="2">
    <source>
        <dbReference type="SAM" id="MobiDB-lite"/>
    </source>
</evidence>
<evidence type="ECO:0000256" key="1">
    <source>
        <dbReference type="RuleBase" id="RU366020"/>
    </source>
</evidence>
<comment type="similarity">
    <text evidence="1">Belongs to the PP2C family.</text>
</comment>
<dbReference type="Gene3D" id="3.60.40.10">
    <property type="entry name" value="PPM-type phosphatase domain"/>
    <property type="match status" value="1"/>
</dbReference>
<dbReference type="SMART" id="SM00332">
    <property type="entry name" value="PP2Cc"/>
    <property type="match status" value="1"/>
</dbReference>
<comment type="cofactor">
    <cofactor evidence="1">
        <name>Mn(2+)</name>
        <dbReference type="ChEBI" id="CHEBI:29035"/>
    </cofactor>
</comment>
<proteinExistence type="inferred from homology"/>
<dbReference type="CDD" id="cd00143">
    <property type="entry name" value="PP2Cc"/>
    <property type="match status" value="1"/>
</dbReference>
<comment type="catalytic activity">
    <reaction evidence="1">
        <text>O-phospho-L-seryl-[protein] + H2O = L-seryl-[protein] + phosphate</text>
        <dbReference type="Rhea" id="RHEA:20629"/>
        <dbReference type="Rhea" id="RHEA-COMP:9863"/>
        <dbReference type="Rhea" id="RHEA-COMP:11604"/>
        <dbReference type="ChEBI" id="CHEBI:15377"/>
        <dbReference type="ChEBI" id="CHEBI:29999"/>
        <dbReference type="ChEBI" id="CHEBI:43474"/>
        <dbReference type="ChEBI" id="CHEBI:83421"/>
        <dbReference type="EC" id="3.1.3.16"/>
    </reaction>
</comment>
<feature type="compositionally biased region" description="Low complexity" evidence="2">
    <location>
        <begin position="228"/>
        <end position="242"/>
    </location>
</feature>
<reference evidence="4" key="1">
    <citation type="submission" date="2023-06" db="EMBL/GenBank/DDBJ databases">
        <title>Genome-scale phylogeny and comparative genomics of the fungal order Sordariales.</title>
        <authorList>
            <consortium name="Lawrence Berkeley National Laboratory"/>
            <person name="Hensen N."/>
            <person name="Bonometti L."/>
            <person name="Westerberg I."/>
            <person name="Brannstrom I.O."/>
            <person name="Guillou S."/>
            <person name="Cros-Aarteil S."/>
            <person name="Calhoun S."/>
            <person name="Haridas S."/>
            <person name="Kuo A."/>
            <person name="Mondo S."/>
            <person name="Pangilinan J."/>
            <person name="Riley R."/>
            <person name="LaButti K."/>
            <person name="Andreopoulos B."/>
            <person name="Lipzen A."/>
            <person name="Chen C."/>
            <person name="Yanf M."/>
            <person name="Daum C."/>
            <person name="Ng V."/>
            <person name="Clum A."/>
            <person name="Steindorff A."/>
            <person name="Ohm R."/>
            <person name="Martin F."/>
            <person name="Silar P."/>
            <person name="Natvig D."/>
            <person name="Lalanne C."/>
            <person name="Gautier V."/>
            <person name="Ament-velasquez S.L."/>
            <person name="Kruys A."/>
            <person name="Hutchinson M.I."/>
            <person name="Powell A.J."/>
            <person name="Barry K."/>
            <person name="Miller A.N."/>
            <person name="Grigoriev I.V."/>
            <person name="Debuchy R."/>
            <person name="Gladieux P."/>
            <person name="Thoren M.H."/>
            <person name="Johannesson H."/>
        </authorList>
    </citation>
    <scope>NUCLEOTIDE SEQUENCE</scope>
    <source>
        <strain evidence="4">SMH3187-1</strain>
    </source>
</reference>
<dbReference type="SUPFAM" id="SSF81606">
    <property type="entry name" value="PP2C-like"/>
    <property type="match status" value="1"/>
</dbReference>
<sequence>MVNYACRRLRWPSGCPRLINASATTGRSPVASMSSMSSHFATRQSGQLQQGRRQSFSNMTNFLGTSSCNTLSLAIFPTLGATRQLGRTEYLSTTPTKLRSSTAFPPSRYSLSASKHHTSHYQRVYRHSAFAASHPMQSFSTASATTQAQNLSIQLTGCPISSSRAKPAFSFTAVHNAKGRHVTPSACSHRFHPYQRIHPLKSNNRLKPSYRGTLRRPSESFRASLDAQCSPSRSTQQTQSSSGPMATPISTSRKKARPPIGFAFSSTSVFAKFNTRLKFGSCHFASLNTTPPLRSLRPRPRKHQIRSFSVPSGTPSTAPGNTKFTYSVAASYIAKGRHFRPSVHVFQFNPYHHVQAPKPQAKALRPESGQDAFFVSRLGADPSDVALGVADGVGGWSESGVDSADVSHALCTYMAAKAHDGKSPPLTARQLMTQGYEAVCHDPKIVAGGTTATVALLKKGGILEVANLGDSGYILLRLNGVHAASVPQIHAFNTPYQLSVVPPSVLRRASMFGGGPLMDQPRDAEVTHHNLRHGDVLILASDGVWDNLFSTNILQIVSRVMQEMGAWTTSSADAGVEVAKDLKAMTKVPDHQPSLLKKSQELVALQSVLATQIVAAAKSASMNKNHESPFVKEVRKYYPHDPYSGGKVDDICVVVAVVSEVPAPAEPEA</sequence>
<dbReference type="InterPro" id="IPR001932">
    <property type="entry name" value="PPM-type_phosphatase-like_dom"/>
</dbReference>
<keyword evidence="1" id="KW-0460">Magnesium</keyword>
<evidence type="ECO:0000259" key="3">
    <source>
        <dbReference type="PROSITE" id="PS51746"/>
    </source>
</evidence>
<dbReference type="GO" id="GO:0046872">
    <property type="term" value="F:metal ion binding"/>
    <property type="evidence" value="ECO:0007669"/>
    <property type="project" value="UniProtKB-UniRule"/>
</dbReference>
<feature type="region of interest" description="Disordered" evidence="2">
    <location>
        <begin position="199"/>
        <end position="257"/>
    </location>
</feature>
<dbReference type="PROSITE" id="PS51746">
    <property type="entry name" value="PPM_2"/>
    <property type="match status" value="1"/>
</dbReference>
<protein>
    <recommendedName>
        <fullName evidence="1">Protein phosphatase</fullName>
        <ecNumber evidence="1">3.1.3.16</ecNumber>
    </recommendedName>
</protein>
<dbReference type="EMBL" id="JAUKUD010000004">
    <property type="protein sequence ID" value="KAK0746136.1"/>
    <property type="molecule type" value="Genomic_DNA"/>
</dbReference>
<dbReference type="PANTHER" id="PTHR12320">
    <property type="entry name" value="PROTEIN PHOSPHATASE 2C"/>
    <property type="match status" value="1"/>
</dbReference>
<dbReference type="Proteomes" id="UP001172155">
    <property type="component" value="Unassembled WGS sequence"/>
</dbReference>
<dbReference type="InterPro" id="IPR036457">
    <property type="entry name" value="PPM-type-like_dom_sf"/>
</dbReference>
<name>A0AA40EVH0_9PEZI</name>
<keyword evidence="1" id="KW-0479">Metal-binding</keyword>
<dbReference type="Pfam" id="PF13672">
    <property type="entry name" value="PP2C_2"/>
    <property type="match status" value="1"/>
</dbReference>
<dbReference type="EC" id="3.1.3.16" evidence="1"/>
<feature type="domain" description="PPM-type phosphatase" evidence="3">
    <location>
        <begin position="353"/>
        <end position="658"/>
    </location>
</feature>
<dbReference type="SMART" id="SM00331">
    <property type="entry name" value="PP2C_SIG"/>
    <property type="match status" value="1"/>
</dbReference>
<keyword evidence="1" id="KW-0378">Hydrolase</keyword>
<keyword evidence="5" id="KW-1185">Reference proteome</keyword>
<dbReference type="GO" id="GO:0004722">
    <property type="term" value="F:protein serine/threonine phosphatase activity"/>
    <property type="evidence" value="ECO:0007669"/>
    <property type="project" value="UniProtKB-EC"/>
</dbReference>
<comment type="caution">
    <text evidence="4">The sequence shown here is derived from an EMBL/GenBank/DDBJ whole genome shotgun (WGS) entry which is preliminary data.</text>
</comment>
<comment type="cofactor">
    <cofactor evidence="1">
        <name>Mg(2+)</name>
        <dbReference type="ChEBI" id="CHEBI:18420"/>
    </cofactor>
</comment>
<gene>
    <name evidence="4" type="ORF">B0T18DRAFT_410935</name>
</gene>
<accession>A0AA40EVH0</accession>
<keyword evidence="1" id="KW-0464">Manganese</keyword>
<dbReference type="AlphaFoldDB" id="A0AA40EVH0"/>
<evidence type="ECO:0000313" key="5">
    <source>
        <dbReference type="Proteomes" id="UP001172155"/>
    </source>
</evidence>
<keyword evidence="1" id="KW-0904">Protein phosphatase</keyword>
<dbReference type="PANTHER" id="PTHR12320:SF1">
    <property type="entry name" value="PROTEIN PHOSPHATASE PTC7 HOMOLOG"/>
    <property type="match status" value="1"/>
</dbReference>
<organism evidence="4 5">
    <name type="scientific">Schizothecium vesticola</name>
    <dbReference type="NCBI Taxonomy" id="314040"/>
    <lineage>
        <taxon>Eukaryota</taxon>
        <taxon>Fungi</taxon>
        <taxon>Dikarya</taxon>
        <taxon>Ascomycota</taxon>
        <taxon>Pezizomycotina</taxon>
        <taxon>Sordariomycetes</taxon>
        <taxon>Sordariomycetidae</taxon>
        <taxon>Sordariales</taxon>
        <taxon>Schizotheciaceae</taxon>
        <taxon>Schizothecium</taxon>
    </lineage>
</organism>
<evidence type="ECO:0000313" key="4">
    <source>
        <dbReference type="EMBL" id="KAK0746136.1"/>
    </source>
</evidence>
<comment type="catalytic activity">
    <reaction evidence="1">
        <text>O-phospho-L-threonyl-[protein] + H2O = L-threonyl-[protein] + phosphate</text>
        <dbReference type="Rhea" id="RHEA:47004"/>
        <dbReference type="Rhea" id="RHEA-COMP:11060"/>
        <dbReference type="Rhea" id="RHEA-COMP:11605"/>
        <dbReference type="ChEBI" id="CHEBI:15377"/>
        <dbReference type="ChEBI" id="CHEBI:30013"/>
        <dbReference type="ChEBI" id="CHEBI:43474"/>
        <dbReference type="ChEBI" id="CHEBI:61977"/>
        <dbReference type="EC" id="3.1.3.16"/>
    </reaction>
</comment>
<dbReference type="InterPro" id="IPR039123">
    <property type="entry name" value="PPTC7"/>
</dbReference>